<dbReference type="Gene3D" id="1.10.1200.240">
    <property type="match status" value="1"/>
</dbReference>
<sequence length="149" mass="17311">MDLRLQRRLAASLLDCGENRVWMDPNALDDIAAAATKDDIRKLIEEGVIKRKPVKGISRARINARKLQRRKGRRRGHGSRKGKKGARMPSKELWITRIRAIRRRLKFLRDAEIIDRRTYRLLYRKAKGGEFRSVAHLNAYLQTQGLIKG</sequence>
<dbReference type="eggNOG" id="arCOG04089">
    <property type="taxonomic scope" value="Archaea"/>
</dbReference>
<dbReference type="SMART" id="SM01416">
    <property type="entry name" value="Ribosomal_L19e"/>
    <property type="match status" value="1"/>
</dbReference>
<feature type="compositionally biased region" description="Basic residues" evidence="8">
    <location>
        <begin position="63"/>
        <end position="86"/>
    </location>
</feature>
<dbReference type="SUPFAM" id="SSF48140">
    <property type="entry name" value="Ribosomal protein L19 (L19e)"/>
    <property type="match status" value="1"/>
</dbReference>
<evidence type="ECO:0000256" key="6">
    <source>
        <dbReference type="ARBA" id="ARBA00023274"/>
    </source>
</evidence>
<keyword evidence="11" id="KW-1185">Reference proteome</keyword>
<comment type="function">
    <text evidence="7">Binds to the 23S rRNA.</text>
</comment>
<dbReference type="HAMAP" id="MF_01475">
    <property type="entry name" value="Ribosomal_eL19"/>
    <property type="match status" value="1"/>
</dbReference>
<dbReference type="HOGENOM" id="CLU_083919_1_1_2"/>
<dbReference type="GO" id="GO:0006412">
    <property type="term" value="P:translation"/>
    <property type="evidence" value="ECO:0007669"/>
    <property type="project" value="UniProtKB-UniRule"/>
</dbReference>
<evidence type="ECO:0000256" key="7">
    <source>
        <dbReference type="HAMAP-Rule" id="MF_01475"/>
    </source>
</evidence>
<dbReference type="Pfam" id="PF01280">
    <property type="entry name" value="Ribosomal_L19e"/>
    <property type="match status" value="1"/>
</dbReference>
<evidence type="ECO:0000256" key="5">
    <source>
        <dbReference type="ARBA" id="ARBA00022980"/>
    </source>
</evidence>
<feature type="domain" description="Large ribosomal subunit protein eL19" evidence="9">
    <location>
        <begin position="2"/>
        <end position="145"/>
    </location>
</feature>
<dbReference type="InterPro" id="IPR035970">
    <property type="entry name" value="60S_ribosomal_eL19_sf"/>
</dbReference>
<dbReference type="EMBL" id="CP002588">
    <property type="protein sequence ID" value="AEA46978.1"/>
    <property type="molecule type" value="Genomic_DNA"/>
</dbReference>
<dbReference type="FunFam" id="1.10.1200.240:FF:000003">
    <property type="entry name" value="50S ribosomal protein L19e"/>
    <property type="match status" value="1"/>
</dbReference>
<evidence type="ECO:0000256" key="2">
    <source>
        <dbReference type="ARBA" id="ARBA00011838"/>
    </source>
</evidence>
<dbReference type="InterPro" id="IPR039547">
    <property type="entry name" value="Ribosomal_eL19"/>
</dbReference>
<dbReference type="NCBIfam" id="NF006343">
    <property type="entry name" value="PRK08570.1"/>
    <property type="match status" value="1"/>
</dbReference>
<evidence type="ECO:0000256" key="3">
    <source>
        <dbReference type="ARBA" id="ARBA00022730"/>
    </source>
</evidence>
<keyword evidence="3 7" id="KW-0699">rRNA-binding</keyword>
<organism evidence="10 11">
    <name type="scientific">Archaeoglobus veneficus (strain DSM 11195 / SNP6)</name>
    <dbReference type="NCBI Taxonomy" id="693661"/>
    <lineage>
        <taxon>Archaea</taxon>
        <taxon>Methanobacteriati</taxon>
        <taxon>Methanobacteriota</taxon>
        <taxon>Archaeoglobi</taxon>
        <taxon>Archaeoglobales</taxon>
        <taxon>Archaeoglobaceae</taxon>
        <taxon>Archaeoglobus</taxon>
    </lineage>
</organism>
<dbReference type="CDD" id="cd00481">
    <property type="entry name" value="Ribosomal_L19e"/>
    <property type="match status" value="1"/>
</dbReference>
<keyword evidence="4 7" id="KW-0694">RNA-binding</keyword>
<reference evidence="10 11" key="1">
    <citation type="submission" date="2011-03" db="EMBL/GenBank/DDBJ databases">
        <title>The complete genome of Archaeoglobus veneficus SNP6.</title>
        <authorList>
            <consortium name="US DOE Joint Genome Institute (JGI-PGF)"/>
            <person name="Lucas S."/>
            <person name="Copeland A."/>
            <person name="Lapidus A."/>
            <person name="Bruce D."/>
            <person name="Goodwin L."/>
            <person name="Pitluck S."/>
            <person name="Kyrpides N."/>
            <person name="Mavromatis K."/>
            <person name="Pagani I."/>
            <person name="Ivanova N."/>
            <person name="Mikhailova N."/>
            <person name="Lu M."/>
            <person name="Detter J.C."/>
            <person name="Tapia R."/>
            <person name="Han C."/>
            <person name="Land M."/>
            <person name="Hauser L."/>
            <person name="Markowitz V."/>
            <person name="Cheng J.-F."/>
            <person name="Hugenholtz P."/>
            <person name="Woyke T."/>
            <person name="Wu D."/>
            <person name="Spring S."/>
            <person name="Brambilla E."/>
            <person name="Klenk H.-P."/>
            <person name="Eisen J.A."/>
        </authorList>
    </citation>
    <scope>NUCLEOTIDE SEQUENCE [LARGE SCALE GENOMIC DNA]</scope>
    <source>
        <strain>SNP6</strain>
    </source>
</reference>
<name>F2KST3_ARCVS</name>
<proteinExistence type="inferred from homology"/>
<keyword evidence="6 7" id="KW-0687">Ribonucleoprotein</keyword>
<dbReference type="InterPro" id="IPR015972">
    <property type="entry name" value="Ribosomal_eL19_dom1"/>
</dbReference>
<dbReference type="STRING" id="693661.Arcve_0967"/>
<dbReference type="Pfam" id="PF25476">
    <property type="entry name" value="Ribosomal_L19e_C"/>
    <property type="match status" value="1"/>
</dbReference>
<protein>
    <recommendedName>
        <fullName evidence="7">Large ribosomal subunit protein eL19</fullName>
    </recommendedName>
</protein>
<evidence type="ECO:0000313" key="10">
    <source>
        <dbReference type="EMBL" id="AEA46978.1"/>
    </source>
</evidence>
<dbReference type="AlphaFoldDB" id="F2KST3"/>
<dbReference type="GO" id="GO:0003735">
    <property type="term" value="F:structural constituent of ribosome"/>
    <property type="evidence" value="ECO:0007669"/>
    <property type="project" value="InterPro"/>
</dbReference>
<evidence type="ECO:0000256" key="4">
    <source>
        <dbReference type="ARBA" id="ARBA00022884"/>
    </source>
</evidence>
<evidence type="ECO:0000256" key="8">
    <source>
        <dbReference type="SAM" id="MobiDB-lite"/>
    </source>
</evidence>
<gene>
    <name evidence="7" type="primary">rpl19e</name>
    <name evidence="10" type="ordered locus">Arcve_0967</name>
</gene>
<dbReference type="Gene3D" id="1.10.1650.10">
    <property type="match status" value="1"/>
</dbReference>
<accession>F2KST3</accession>
<dbReference type="OrthoDB" id="11624at2157"/>
<evidence type="ECO:0000256" key="1">
    <source>
        <dbReference type="ARBA" id="ARBA00011082"/>
    </source>
</evidence>
<keyword evidence="5 7" id="KW-0689">Ribosomal protein</keyword>
<dbReference type="InterPro" id="IPR057259">
    <property type="entry name" value="Ribosomal_L19e"/>
</dbReference>
<feature type="region of interest" description="Disordered" evidence="8">
    <location>
        <begin position="63"/>
        <end position="87"/>
    </location>
</feature>
<dbReference type="InterPro" id="IPR057260">
    <property type="entry name" value="Ribosomal_L19e_C"/>
</dbReference>
<dbReference type="KEGG" id="ave:Arcve_0967"/>
<evidence type="ECO:0000259" key="9">
    <source>
        <dbReference type="SMART" id="SM01416"/>
    </source>
</evidence>
<dbReference type="PANTHER" id="PTHR10722">
    <property type="entry name" value="60S RIBOSOMAL PROTEIN L19"/>
    <property type="match status" value="1"/>
</dbReference>
<dbReference type="GO" id="GO:0022625">
    <property type="term" value="C:cytosolic large ribosomal subunit"/>
    <property type="evidence" value="ECO:0007669"/>
    <property type="project" value="InterPro"/>
</dbReference>
<dbReference type="InterPro" id="IPR000196">
    <property type="entry name" value="Ribosomal_eL19_dom"/>
</dbReference>
<dbReference type="GeneID" id="10394077"/>
<evidence type="ECO:0000313" key="11">
    <source>
        <dbReference type="Proteomes" id="UP000008136"/>
    </source>
</evidence>
<comment type="similarity">
    <text evidence="1 7">Belongs to the eukaryotic ribosomal protein eL19 family.</text>
</comment>
<dbReference type="FunFam" id="1.10.1650.10:FF:000001">
    <property type="entry name" value="Ribosomal protein L19"/>
    <property type="match status" value="1"/>
</dbReference>
<comment type="subunit">
    <text evidence="2 7">Part of the 50S ribosomal subunit.</text>
</comment>
<dbReference type="Proteomes" id="UP000008136">
    <property type="component" value="Chromosome"/>
</dbReference>
<dbReference type="GO" id="GO:0070180">
    <property type="term" value="F:large ribosomal subunit rRNA binding"/>
    <property type="evidence" value="ECO:0007669"/>
    <property type="project" value="UniProtKB-UniRule"/>
</dbReference>
<dbReference type="RefSeq" id="WP_013683642.1">
    <property type="nucleotide sequence ID" value="NC_015320.1"/>
</dbReference>